<evidence type="ECO:0000256" key="8">
    <source>
        <dbReference type="ARBA" id="ARBA00022741"/>
    </source>
</evidence>
<keyword evidence="4" id="KW-1003">Cell membrane</keyword>
<dbReference type="Gene3D" id="3.30.565.10">
    <property type="entry name" value="Histidine kinase-like ATPase, C-terminal domain"/>
    <property type="match status" value="1"/>
</dbReference>
<keyword evidence="8" id="KW-0547">Nucleotide-binding</keyword>
<dbReference type="PROSITE" id="PS50109">
    <property type="entry name" value="HIS_KIN"/>
    <property type="match status" value="1"/>
</dbReference>
<keyword evidence="12" id="KW-0902">Two-component regulatory system</keyword>
<evidence type="ECO:0000256" key="6">
    <source>
        <dbReference type="ARBA" id="ARBA00022679"/>
    </source>
</evidence>
<protein>
    <recommendedName>
        <fullName evidence="3">histidine kinase</fullName>
        <ecNumber evidence="3">2.7.13.3</ecNumber>
    </recommendedName>
</protein>
<dbReference type="EC" id="2.7.13.3" evidence="3"/>
<keyword evidence="4" id="KW-0997">Cell inner membrane</keyword>
<dbReference type="SUPFAM" id="SSF55874">
    <property type="entry name" value="ATPase domain of HSP90 chaperone/DNA topoisomerase II/histidine kinase"/>
    <property type="match status" value="1"/>
</dbReference>
<dbReference type="InterPro" id="IPR050980">
    <property type="entry name" value="2C_sensor_his_kinase"/>
</dbReference>
<keyword evidence="11 14" id="KW-1133">Transmembrane helix</keyword>
<evidence type="ECO:0000256" key="4">
    <source>
        <dbReference type="ARBA" id="ARBA00022519"/>
    </source>
</evidence>
<dbReference type="PRINTS" id="PR00344">
    <property type="entry name" value="BCTRLSENSOR"/>
</dbReference>
<evidence type="ECO:0000313" key="18">
    <source>
        <dbReference type="Proteomes" id="UP001523392"/>
    </source>
</evidence>
<proteinExistence type="predicted"/>
<dbReference type="Proteomes" id="UP001523392">
    <property type="component" value="Unassembled WGS sequence"/>
</dbReference>
<feature type="domain" description="HAMP" evidence="16">
    <location>
        <begin position="183"/>
        <end position="235"/>
    </location>
</feature>
<evidence type="ECO:0000256" key="11">
    <source>
        <dbReference type="ARBA" id="ARBA00022989"/>
    </source>
</evidence>
<comment type="subcellular location">
    <subcellularLocation>
        <location evidence="2">Cell inner membrane</location>
        <topology evidence="2">Multi-pass membrane protein</topology>
    </subcellularLocation>
</comment>
<dbReference type="PANTHER" id="PTHR44936">
    <property type="entry name" value="SENSOR PROTEIN CREC"/>
    <property type="match status" value="1"/>
</dbReference>
<dbReference type="InterPro" id="IPR003660">
    <property type="entry name" value="HAMP_dom"/>
</dbReference>
<dbReference type="PROSITE" id="PS50885">
    <property type="entry name" value="HAMP"/>
    <property type="match status" value="1"/>
</dbReference>
<dbReference type="GO" id="GO:0016301">
    <property type="term" value="F:kinase activity"/>
    <property type="evidence" value="ECO:0007669"/>
    <property type="project" value="UniProtKB-KW"/>
</dbReference>
<dbReference type="CDD" id="cd00075">
    <property type="entry name" value="HATPase"/>
    <property type="match status" value="1"/>
</dbReference>
<dbReference type="RefSeq" id="WP_252952723.1">
    <property type="nucleotide sequence ID" value="NZ_JAFIRR010000048.1"/>
</dbReference>
<comment type="catalytic activity">
    <reaction evidence="1">
        <text>ATP + protein L-histidine = ADP + protein N-phospho-L-histidine.</text>
        <dbReference type="EC" id="2.7.13.3"/>
    </reaction>
</comment>
<evidence type="ECO:0000256" key="7">
    <source>
        <dbReference type="ARBA" id="ARBA00022692"/>
    </source>
</evidence>
<evidence type="ECO:0000259" key="16">
    <source>
        <dbReference type="PROSITE" id="PS50885"/>
    </source>
</evidence>
<dbReference type="InterPro" id="IPR004358">
    <property type="entry name" value="Sig_transdc_His_kin-like_C"/>
</dbReference>
<comment type="caution">
    <text evidence="17">The sequence shown here is derived from an EMBL/GenBank/DDBJ whole genome shotgun (WGS) entry which is preliminary data.</text>
</comment>
<keyword evidence="9 17" id="KW-0418">Kinase</keyword>
<evidence type="ECO:0000256" key="3">
    <source>
        <dbReference type="ARBA" id="ARBA00012438"/>
    </source>
</evidence>
<organism evidence="17 18">
    <name type="scientific">Siccirubricoccus soli</name>
    <dbReference type="NCBI Taxonomy" id="2899147"/>
    <lineage>
        <taxon>Bacteria</taxon>
        <taxon>Pseudomonadati</taxon>
        <taxon>Pseudomonadota</taxon>
        <taxon>Alphaproteobacteria</taxon>
        <taxon>Acetobacterales</taxon>
        <taxon>Roseomonadaceae</taxon>
        <taxon>Siccirubricoccus</taxon>
    </lineage>
</organism>
<dbReference type="SUPFAM" id="SSF47384">
    <property type="entry name" value="Homodimeric domain of signal transducing histidine kinase"/>
    <property type="match status" value="1"/>
</dbReference>
<evidence type="ECO:0000256" key="2">
    <source>
        <dbReference type="ARBA" id="ARBA00004429"/>
    </source>
</evidence>
<evidence type="ECO:0000256" key="12">
    <source>
        <dbReference type="ARBA" id="ARBA00023012"/>
    </source>
</evidence>
<dbReference type="InterPro" id="IPR036890">
    <property type="entry name" value="HATPase_C_sf"/>
</dbReference>
<evidence type="ECO:0000256" key="10">
    <source>
        <dbReference type="ARBA" id="ARBA00022840"/>
    </source>
</evidence>
<feature type="transmembrane region" description="Helical" evidence="14">
    <location>
        <begin position="161"/>
        <end position="181"/>
    </location>
</feature>
<dbReference type="InterPro" id="IPR036097">
    <property type="entry name" value="HisK_dim/P_sf"/>
</dbReference>
<keyword evidence="6" id="KW-0808">Transferase</keyword>
<dbReference type="InterPro" id="IPR003594">
    <property type="entry name" value="HATPase_dom"/>
</dbReference>
<reference evidence="17 18" key="1">
    <citation type="submission" date="2021-12" db="EMBL/GenBank/DDBJ databases">
        <title>Siccirubricoccus leaddurans sp. nov., a high concentration Zn2+ tolerance bacterium.</title>
        <authorList>
            <person name="Cao Y."/>
        </authorList>
    </citation>
    <scope>NUCLEOTIDE SEQUENCE [LARGE SCALE GENOMIC DNA]</scope>
    <source>
        <strain evidence="17 18">KC 17139</strain>
    </source>
</reference>
<dbReference type="Gene3D" id="1.10.287.130">
    <property type="match status" value="1"/>
</dbReference>
<accession>A0ABT1D2H7</accession>
<keyword evidence="7 14" id="KW-0812">Transmembrane</keyword>
<evidence type="ECO:0000259" key="15">
    <source>
        <dbReference type="PROSITE" id="PS50109"/>
    </source>
</evidence>
<dbReference type="SMART" id="SM00387">
    <property type="entry name" value="HATPase_c"/>
    <property type="match status" value="1"/>
</dbReference>
<evidence type="ECO:0000313" key="17">
    <source>
        <dbReference type="EMBL" id="MCO6416113.1"/>
    </source>
</evidence>
<feature type="transmembrane region" description="Helical" evidence="14">
    <location>
        <begin position="17"/>
        <end position="40"/>
    </location>
</feature>
<keyword evidence="5" id="KW-0597">Phosphoprotein</keyword>
<keyword evidence="13 14" id="KW-0472">Membrane</keyword>
<keyword evidence="10" id="KW-0067">ATP-binding</keyword>
<dbReference type="PANTHER" id="PTHR44936:SF5">
    <property type="entry name" value="SENSOR HISTIDINE KINASE ENVZ"/>
    <property type="match status" value="1"/>
</dbReference>
<dbReference type="InterPro" id="IPR005467">
    <property type="entry name" value="His_kinase_dom"/>
</dbReference>
<sequence length="449" mass="46368">MTVGPSRWLPDTLAARILAPGAAALVLLLVASLVVHAALLRRAAEHGAAEVAAHRIAGAVEAIAGAAPSDRPSLARALSGPDVEVAWGDSPELPRERARAAPDLAHVGRLAEVARELRAAPGVPDAAHGAMREAIVSVRLADGSWVNARVLAVSLIAADDVAFRVAVGAIAFALLLCIAFASRVAAAPLSRLARAVRGLPPDSDAPLPPVGGPREVREVAEALDGAMRRVRDLLRQRSLALGALSHDLMSPLARLKLRADELPDAALRRRLLRDLAEMEGMVGDVLAYLRGGDGGGEPVVPVSVAALVQVVVDEFAESGAAVEERRLDDGMAPARPVALKRAVRNLIENAVKHGSDPWVEVLATGTDVEIRVGDRGPGLPPGDLARAFEPFFRGDRARAAGGGSGLGLSTARAIAEAHGGTLDLACVPGQGTVAALRLPRVTPGNGRPG</sequence>
<evidence type="ECO:0000256" key="9">
    <source>
        <dbReference type="ARBA" id="ARBA00022777"/>
    </source>
</evidence>
<evidence type="ECO:0000256" key="1">
    <source>
        <dbReference type="ARBA" id="ARBA00000085"/>
    </source>
</evidence>
<evidence type="ECO:0000256" key="14">
    <source>
        <dbReference type="SAM" id="Phobius"/>
    </source>
</evidence>
<evidence type="ECO:0000256" key="5">
    <source>
        <dbReference type="ARBA" id="ARBA00022553"/>
    </source>
</evidence>
<dbReference type="Pfam" id="PF02518">
    <property type="entry name" value="HATPase_c"/>
    <property type="match status" value="1"/>
</dbReference>
<feature type="domain" description="Histidine kinase" evidence="15">
    <location>
        <begin position="243"/>
        <end position="442"/>
    </location>
</feature>
<evidence type="ECO:0000256" key="13">
    <source>
        <dbReference type="ARBA" id="ARBA00023136"/>
    </source>
</evidence>
<name>A0ABT1D2H7_9PROT</name>
<gene>
    <name evidence="17" type="ORF">JYK14_08030</name>
</gene>
<keyword evidence="18" id="KW-1185">Reference proteome</keyword>
<dbReference type="EMBL" id="JAFIRR010000048">
    <property type="protein sequence ID" value="MCO6416113.1"/>
    <property type="molecule type" value="Genomic_DNA"/>
</dbReference>